<name>U9SI92_RHIID</name>
<dbReference type="HOGENOM" id="CLU_2504053_0_0_1"/>
<protein>
    <submittedName>
        <fullName evidence="2">Uncharacterized protein</fullName>
    </submittedName>
</protein>
<dbReference type="AlphaFoldDB" id="U9SI92"/>
<accession>U9SI92</accession>
<keyword evidence="1" id="KW-1133">Transmembrane helix</keyword>
<reference evidence="2" key="1">
    <citation type="submission" date="2013-07" db="EMBL/GenBank/DDBJ databases">
        <title>The genome of an arbuscular mycorrhizal fungus provides insights into the evolution of the oldest plant symbiosis.</title>
        <authorList>
            <consortium name="DOE Joint Genome Institute"/>
            <person name="Tisserant E."/>
            <person name="Malbreil M."/>
            <person name="Kuo A."/>
            <person name="Kohler A."/>
            <person name="Symeonidi A."/>
            <person name="Balestrini R."/>
            <person name="Charron P."/>
            <person name="Duensing N."/>
            <person name="Frei-dit-Frey N."/>
            <person name="Gianinazzi-Pearson V."/>
            <person name="Gilbert B."/>
            <person name="Handa Y."/>
            <person name="Hijri M."/>
            <person name="Kaul R."/>
            <person name="Kawaguchi M."/>
            <person name="Krajinski F."/>
            <person name="Lammers P."/>
            <person name="Lapierre D."/>
            <person name="Masclaux F.G."/>
            <person name="Murat C."/>
            <person name="Morin E."/>
            <person name="Ndikumana S."/>
            <person name="Pagni M."/>
            <person name="Petitpierre D."/>
            <person name="Requena N."/>
            <person name="Rosikiewicz P."/>
            <person name="Riley R."/>
            <person name="Saito K."/>
            <person name="San Clemente H."/>
            <person name="Shapiro H."/>
            <person name="van Tuinen D."/>
            <person name="Becard G."/>
            <person name="Bonfante P."/>
            <person name="Paszkowski U."/>
            <person name="Shachar-Hill Y."/>
            <person name="Young J.P."/>
            <person name="Sanders I.R."/>
            <person name="Henrissat B."/>
            <person name="Rensing S.A."/>
            <person name="Grigoriev I.V."/>
            <person name="Corradi N."/>
            <person name="Roux C."/>
            <person name="Martin F."/>
        </authorList>
    </citation>
    <scope>NUCLEOTIDE SEQUENCE</scope>
    <source>
        <strain evidence="2">DAOM 197198</strain>
    </source>
</reference>
<keyword evidence="1" id="KW-0812">Transmembrane</keyword>
<dbReference type="EMBL" id="KI301099">
    <property type="protein sequence ID" value="ERZ95618.1"/>
    <property type="molecule type" value="Genomic_DNA"/>
</dbReference>
<keyword evidence="1" id="KW-0472">Membrane</keyword>
<evidence type="ECO:0000256" key="1">
    <source>
        <dbReference type="SAM" id="Phobius"/>
    </source>
</evidence>
<sequence length="86" mass="10098">VLDAEEQLQTLISKIPKNGSRLKFEGVNISLQVSAFDYWLWIGRHRLRFLILDRYRQIFRLLIGISIGPRLWIGISIGSWIEGFIR</sequence>
<organism evidence="2">
    <name type="scientific">Rhizophagus irregularis (strain DAOM 181602 / DAOM 197198 / MUCL 43194)</name>
    <name type="common">Arbuscular mycorrhizal fungus</name>
    <name type="synonym">Glomus intraradices</name>
    <dbReference type="NCBI Taxonomy" id="747089"/>
    <lineage>
        <taxon>Eukaryota</taxon>
        <taxon>Fungi</taxon>
        <taxon>Fungi incertae sedis</taxon>
        <taxon>Mucoromycota</taxon>
        <taxon>Glomeromycotina</taxon>
        <taxon>Glomeromycetes</taxon>
        <taxon>Glomerales</taxon>
        <taxon>Glomeraceae</taxon>
        <taxon>Rhizophagus</taxon>
    </lineage>
</organism>
<feature type="non-terminal residue" evidence="2">
    <location>
        <position position="1"/>
    </location>
</feature>
<evidence type="ECO:0000313" key="2">
    <source>
        <dbReference type="EMBL" id="ERZ95618.1"/>
    </source>
</evidence>
<proteinExistence type="predicted"/>
<feature type="transmembrane region" description="Helical" evidence="1">
    <location>
        <begin position="58"/>
        <end position="81"/>
    </location>
</feature>
<gene>
    <name evidence="2" type="ORF">GLOINDRAFT_13446</name>
</gene>